<sequence>MKKLLALTLLLVITLATASAQNRSDMTIKQTRVGTSMPVSFFFGPRLGANFATISSPERPNVKPIIGFTGGGFAEMQLAPWFALSLDILYSASGYDSEILDYIIAPVLLNFYVWDELALKVGVQPALLMRAQAMPTGGLRYATTGNYKRFELSVPVGISYVVWRNFQVDLRYQIGLSEISNIKNFSAKNNVLSLSVGIKF</sequence>
<dbReference type="Proteomes" id="UP000027616">
    <property type="component" value="Chromosome I"/>
</dbReference>
<evidence type="ECO:0000256" key="2">
    <source>
        <dbReference type="SAM" id="SignalP"/>
    </source>
</evidence>
<dbReference type="EMBL" id="HG934468">
    <property type="protein sequence ID" value="CDN31981.1"/>
    <property type="molecule type" value="Genomic_DNA"/>
</dbReference>
<reference evidence="4 5" key="1">
    <citation type="journal article" date="2015" name="Genome Announc.">
        <title>Complete Genome Sequence of the Novel Leech Symbiont Mucinivorans hirudinis M3T.</title>
        <authorList>
            <person name="Nelson M.C."/>
            <person name="Bomar L."/>
            <person name="Graf J."/>
        </authorList>
    </citation>
    <scope>NUCLEOTIDE SEQUENCE [LARGE SCALE GENOMIC DNA]</scope>
    <source>
        <strain evidence="5">M3</strain>
    </source>
</reference>
<dbReference type="SUPFAM" id="SSF56925">
    <property type="entry name" value="OMPA-like"/>
    <property type="match status" value="1"/>
</dbReference>
<dbReference type="KEGG" id="rbc:BN938_1902"/>
<dbReference type="STRING" id="1433126.BN938_1902"/>
<accession>A0A060R8U4</accession>
<proteinExistence type="predicted"/>
<dbReference type="eggNOG" id="COG3637">
    <property type="taxonomic scope" value="Bacteria"/>
</dbReference>
<keyword evidence="5" id="KW-1185">Reference proteome</keyword>
<dbReference type="AlphaFoldDB" id="A0A060R8U4"/>
<evidence type="ECO:0000313" key="5">
    <source>
        <dbReference type="Proteomes" id="UP000027616"/>
    </source>
</evidence>
<keyword evidence="1 2" id="KW-0732">Signal</keyword>
<organism evidence="4 5">
    <name type="scientific">Mucinivorans hirudinis</name>
    <dbReference type="NCBI Taxonomy" id="1433126"/>
    <lineage>
        <taxon>Bacteria</taxon>
        <taxon>Pseudomonadati</taxon>
        <taxon>Bacteroidota</taxon>
        <taxon>Bacteroidia</taxon>
        <taxon>Bacteroidales</taxon>
        <taxon>Rikenellaceae</taxon>
        <taxon>Mucinivorans</taxon>
    </lineage>
</organism>
<gene>
    <name evidence="4" type="ORF">BN938_1902</name>
</gene>
<feature type="signal peptide" evidence="2">
    <location>
        <begin position="1"/>
        <end position="20"/>
    </location>
</feature>
<feature type="domain" description="Outer membrane protein beta-barrel" evidence="3">
    <location>
        <begin position="9"/>
        <end position="200"/>
    </location>
</feature>
<evidence type="ECO:0000313" key="4">
    <source>
        <dbReference type="EMBL" id="CDN31981.1"/>
    </source>
</evidence>
<dbReference type="OrthoDB" id="947434at2"/>
<evidence type="ECO:0000259" key="3">
    <source>
        <dbReference type="Pfam" id="PF13505"/>
    </source>
</evidence>
<dbReference type="HOGENOM" id="CLU_082049_0_0_10"/>
<protein>
    <recommendedName>
        <fullName evidence="3">Outer membrane protein beta-barrel domain-containing protein</fullName>
    </recommendedName>
</protein>
<evidence type="ECO:0000256" key="1">
    <source>
        <dbReference type="ARBA" id="ARBA00022729"/>
    </source>
</evidence>
<name>A0A060R8U4_9BACT</name>
<dbReference type="Pfam" id="PF13505">
    <property type="entry name" value="OMP_b-brl"/>
    <property type="match status" value="1"/>
</dbReference>
<feature type="chain" id="PRO_5001589471" description="Outer membrane protein beta-barrel domain-containing protein" evidence="2">
    <location>
        <begin position="21"/>
        <end position="200"/>
    </location>
</feature>
<dbReference type="InterPro" id="IPR027385">
    <property type="entry name" value="Beta-barrel_OMP"/>
</dbReference>
<dbReference type="InterPro" id="IPR011250">
    <property type="entry name" value="OMP/PagP_B-barrel"/>
</dbReference>